<evidence type="ECO:0000256" key="5">
    <source>
        <dbReference type="ARBA" id="ARBA00022842"/>
    </source>
</evidence>
<proteinExistence type="predicted"/>
<dbReference type="RefSeq" id="WP_119380722.1">
    <property type="nucleotide sequence ID" value="NZ_QWGB01000014.1"/>
</dbReference>
<organism evidence="9 10">
    <name type="scientific">Henriciella barbarensis</name>
    <dbReference type="NCBI Taxonomy" id="86342"/>
    <lineage>
        <taxon>Bacteria</taxon>
        <taxon>Pseudomonadati</taxon>
        <taxon>Pseudomonadota</taxon>
        <taxon>Alphaproteobacteria</taxon>
        <taxon>Hyphomonadales</taxon>
        <taxon>Hyphomonadaceae</taxon>
        <taxon>Henriciella</taxon>
    </lineage>
</organism>
<gene>
    <name evidence="9" type="ORF">D1224_14875</name>
</gene>
<dbReference type="GO" id="GO:0047388">
    <property type="term" value="F:[glutamine synthetase]-adenylyl-L-tyrosine phosphorylase activity"/>
    <property type="evidence" value="ECO:0007669"/>
    <property type="project" value="UniProtKB-EC"/>
</dbReference>
<dbReference type="AlphaFoldDB" id="A0A399QQF3"/>
<dbReference type="InterPro" id="IPR023057">
    <property type="entry name" value="GlnE"/>
</dbReference>
<comment type="caution">
    <text evidence="9">The sequence shown here is derived from an EMBL/GenBank/DDBJ whole genome shotgun (WGS) entry which is preliminary data.</text>
</comment>
<dbReference type="PANTHER" id="PTHR30621:SF0">
    <property type="entry name" value="BIFUNCTIONAL GLUTAMINE SYNTHETASE ADENYLYLTRANSFERASE_ADENYLYL-REMOVING ENZYME"/>
    <property type="match status" value="1"/>
</dbReference>
<dbReference type="GO" id="GO:0005829">
    <property type="term" value="C:cytosol"/>
    <property type="evidence" value="ECO:0007669"/>
    <property type="project" value="TreeGrafter"/>
</dbReference>
<dbReference type="InterPro" id="IPR013546">
    <property type="entry name" value="PII_UdlTrfase/GS_AdlTrfase"/>
</dbReference>
<evidence type="ECO:0000256" key="6">
    <source>
        <dbReference type="ARBA" id="ARBA00023268"/>
    </source>
</evidence>
<dbReference type="PANTHER" id="PTHR30621">
    <property type="entry name" value="GLUTAMINE SYNTHETASE ADENYLYLTRANSFERASE"/>
    <property type="match status" value="1"/>
</dbReference>
<dbReference type="InterPro" id="IPR043519">
    <property type="entry name" value="NT_sf"/>
</dbReference>
<protein>
    <submittedName>
        <fullName evidence="9">Bifunctional [glutamine synthetase] adenylyltransferase/[glutamine synthetase]-adenylyl-L-tyrosine phosphorylase</fullName>
        <ecNumber evidence="9">2.7.7.89</ecNumber>
    </submittedName>
</protein>
<accession>A0A399QQF3</accession>
<dbReference type="SUPFAM" id="SSF81301">
    <property type="entry name" value="Nucleotidyltransferase"/>
    <property type="match status" value="2"/>
</dbReference>
<keyword evidence="10" id="KW-1185">Reference proteome</keyword>
<keyword evidence="2 9" id="KW-0548">Nucleotidyltransferase</keyword>
<dbReference type="CDD" id="cd05401">
    <property type="entry name" value="NT_GlnE_GlnD_like"/>
    <property type="match status" value="2"/>
</dbReference>
<dbReference type="EMBL" id="QWGB01000014">
    <property type="protein sequence ID" value="RIJ20405.1"/>
    <property type="molecule type" value="Genomic_DNA"/>
</dbReference>
<name>A0A399QQF3_9PROT</name>
<dbReference type="Pfam" id="PF08335">
    <property type="entry name" value="GlnD_UR_UTase"/>
    <property type="match status" value="2"/>
</dbReference>
<dbReference type="Pfam" id="PF03710">
    <property type="entry name" value="GlnE"/>
    <property type="match status" value="2"/>
</dbReference>
<dbReference type="Proteomes" id="UP000265431">
    <property type="component" value="Unassembled WGS sequence"/>
</dbReference>
<feature type="domain" description="PII-uridylyltransferase/Glutamine-synthetase adenylyltransferase" evidence="8">
    <location>
        <begin position="768"/>
        <end position="893"/>
    </location>
</feature>
<dbReference type="NCBIfam" id="NF010706">
    <property type="entry name" value="PRK14108.1"/>
    <property type="match status" value="1"/>
</dbReference>
<keyword evidence="4" id="KW-0067">ATP-binding</keyword>
<dbReference type="EC" id="2.7.7.89" evidence="9"/>
<dbReference type="GO" id="GO:0008882">
    <property type="term" value="F:[glutamate-ammonia-ligase] adenylyltransferase activity"/>
    <property type="evidence" value="ECO:0007669"/>
    <property type="project" value="InterPro"/>
</dbReference>
<dbReference type="GO" id="GO:0000820">
    <property type="term" value="P:regulation of glutamine family amino acid metabolic process"/>
    <property type="evidence" value="ECO:0007669"/>
    <property type="project" value="TreeGrafter"/>
</dbReference>
<evidence type="ECO:0000256" key="3">
    <source>
        <dbReference type="ARBA" id="ARBA00022741"/>
    </source>
</evidence>
<sequence>MLNIRPLADTAADAFQTGSDIAPYLARLARRVPEALELLKSKGAGALHDEAIRQAEAAADASSIDETMAALRRAKLAHHMAVAAGDLAGEWPLEDVVAKLTAFADVALRAALQAALNAKGLKPDGLFIFALGKMGAFELNYSSDIDVAAFFDAQVFDGGSAEAQDKANRVIQDTMRILEDQTGDGYVFRTDLRLRPDPSSTPPAVSTRMASLYYESVGQNWERMVWIKARTVAGDPGCAEEFLQTLAPFVWRRHMDYWAIADVQAVKRMINSKAGVALADEAPDVKLGPGGIREIEFFVQTQQIILGGRDEYLRGRQTLSGLQALVAAKAVEAPVAQELSEAYVVLRAAEHRIQMLQDEQTHRMPKDEERRTLVARLCGYDDLAAFDDDLQATRTLVSRHYSNLFAEQERKTRSAAEGNLVFTGVDDDPGTVATLSSLGFSDPSRVISTIQNWHRGRTPATRTERGRGLLTALLPDLLLNMSRTGEPDTAFLRFTQFFEGLRAGIQTLSMLVAEEDLLEDLVTTLAIAPRLSQTLARRPVLLETLVSQNAPEFPPSFDKAMDFESRMDEVRRWKNERAFLIGHRLLHSRLPASQAALAWSDLADTCVRLMADAAAIETARKYGPQPGHWVVAALGKLGGRELTAGSDLDLLIVFEPSEESALEAGGWFTRFAQRLITAISADTAEGNLYETDMRLRPSGRSGPVAVSLSAFDKYQHNEAWTWELMALTRLRSIAGNETLARRMENIACDAIVSGKTDEERKADILDMRQRLWREKPPRGEWDIKLTEGGLVDLEFVLQQGMLLSRNPEVIRASTGEAVETLRDDGFLSGDEAQSLNHAFSLLQSLQQVQRVAVGSEVSSQDFSRALKERLALAADCPGFQVLEHRYSEVRRAVADIRCKKIGPLATDS</sequence>
<keyword evidence="1 9" id="KW-0808">Transferase</keyword>
<evidence type="ECO:0000313" key="10">
    <source>
        <dbReference type="Proteomes" id="UP000265431"/>
    </source>
</evidence>
<reference evidence="9 10" key="1">
    <citation type="submission" date="2018-08" db="EMBL/GenBank/DDBJ databases">
        <title>Henriciella mobilis sp. nov., isolated from seawater.</title>
        <authorList>
            <person name="Cheng H."/>
            <person name="Wu Y.-H."/>
            <person name="Xu X.-W."/>
            <person name="Guo L.-L."/>
        </authorList>
    </citation>
    <scope>NUCLEOTIDE SEQUENCE [LARGE SCALE GENOMIC DNA]</scope>
    <source>
        <strain evidence="9 10">CCUG66934</strain>
    </source>
</reference>
<feature type="domain" description="PII-uridylyltransferase/Glutamine-synthetase adenylyltransferase" evidence="8">
    <location>
        <begin position="282"/>
        <end position="405"/>
    </location>
</feature>
<dbReference type="GO" id="GO:0005524">
    <property type="term" value="F:ATP binding"/>
    <property type="evidence" value="ECO:0007669"/>
    <property type="project" value="UniProtKB-KW"/>
</dbReference>
<evidence type="ECO:0000256" key="1">
    <source>
        <dbReference type="ARBA" id="ARBA00022679"/>
    </source>
</evidence>
<evidence type="ECO:0000313" key="9">
    <source>
        <dbReference type="EMBL" id="RIJ20405.1"/>
    </source>
</evidence>
<evidence type="ECO:0000256" key="4">
    <source>
        <dbReference type="ARBA" id="ARBA00022840"/>
    </source>
</evidence>
<dbReference type="OrthoDB" id="9759366at2"/>
<dbReference type="InterPro" id="IPR005190">
    <property type="entry name" value="GlnE_rpt_dom"/>
</dbReference>
<feature type="domain" description="Glutamate-ammonia ligase adenylyltransferase repeated" evidence="7">
    <location>
        <begin position="519"/>
        <end position="744"/>
    </location>
</feature>
<evidence type="ECO:0000259" key="8">
    <source>
        <dbReference type="Pfam" id="PF08335"/>
    </source>
</evidence>
<keyword evidence="5" id="KW-0460">Magnesium</keyword>
<evidence type="ECO:0000259" key="7">
    <source>
        <dbReference type="Pfam" id="PF03710"/>
    </source>
</evidence>
<dbReference type="NCBIfam" id="NF008292">
    <property type="entry name" value="PRK11072.1"/>
    <property type="match status" value="1"/>
</dbReference>
<feature type="domain" description="Glutamate-ammonia ligase adenylyltransferase repeated" evidence="7">
    <location>
        <begin position="22"/>
        <end position="244"/>
    </location>
</feature>
<dbReference type="Gene3D" id="1.20.120.330">
    <property type="entry name" value="Nucleotidyltransferases domain 2"/>
    <property type="match status" value="2"/>
</dbReference>
<dbReference type="Gene3D" id="3.30.460.10">
    <property type="entry name" value="Beta Polymerase, domain 2"/>
    <property type="match status" value="2"/>
</dbReference>
<keyword evidence="3" id="KW-0547">Nucleotide-binding</keyword>
<dbReference type="Gene3D" id="1.20.120.1510">
    <property type="match status" value="1"/>
</dbReference>
<keyword evidence="6" id="KW-0511">Multifunctional enzyme</keyword>
<evidence type="ECO:0000256" key="2">
    <source>
        <dbReference type="ARBA" id="ARBA00022695"/>
    </source>
</evidence>
<dbReference type="SUPFAM" id="SSF81593">
    <property type="entry name" value="Nucleotidyltransferase substrate binding subunit/domain"/>
    <property type="match status" value="2"/>
</dbReference>